<name>A0ABV7L0R6_9PROT</name>
<evidence type="ECO:0000256" key="4">
    <source>
        <dbReference type="ARBA" id="ARBA00022741"/>
    </source>
</evidence>
<organism evidence="8 9">
    <name type="scientific">Marinibaculum pumilum</name>
    <dbReference type="NCBI Taxonomy" id="1766165"/>
    <lineage>
        <taxon>Bacteria</taxon>
        <taxon>Pseudomonadati</taxon>
        <taxon>Pseudomonadota</taxon>
        <taxon>Alphaproteobacteria</taxon>
        <taxon>Rhodospirillales</taxon>
        <taxon>Rhodospirillaceae</taxon>
        <taxon>Marinibaculum</taxon>
    </lineage>
</organism>
<keyword evidence="5 8" id="KW-0067">ATP-binding</keyword>
<dbReference type="EMBL" id="JBHRTR010000028">
    <property type="protein sequence ID" value="MFC3228169.1"/>
    <property type="molecule type" value="Genomic_DNA"/>
</dbReference>
<dbReference type="Gene3D" id="3.40.50.300">
    <property type="entry name" value="P-loop containing nucleotide triphosphate hydrolases"/>
    <property type="match status" value="2"/>
</dbReference>
<evidence type="ECO:0000256" key="6">
    <source>
        <dbReference type="SAM" id="MobiDB-lite"/>
    </source>
</evidence>
<dbReference type="InterPro" id="IPR003593">
    <property type="entry name" value="AAA+_ATPase"/>
</dbReference>
<dbReference type="SMART" id="SM00382">
    <property type="entry name" value="AAA"/>
    <property type="match status" value="2"/>
</dbReference>
<reference evidence="9" key="1">
    <citation type="journal article" date="2019" name="Int. J. Syst. Evol. Microbiol.">
        <title>The Global Catalogue of Microorganisms (GCM) 10K type strain sequencing project: providing services to taxonomists for standard genome sequencing and annotation.</title>
        <authorList>
            <consortium name="The Broad Institute Genomics Platform"/>
            <consortium name="The Broad Institute Genome Sequencing Center for Infectious Disease"/>
            <person name="Wu L."/>
            <person name="Ma J."/>
        </authorList>
    </citation>
    <scope>NUCLEOTIDE SEQUENCE [LARGE SCALE GENOMIC DNA]</scope>
    <source>
        <strain evidence="9">KCTC 42964</strain>
    </source>
</reference>
<dbReference type="InterPro" id="IPR050107">
    <property type="entry name" value="ABC_carbohydrate_import_ATPase"/>
</dbReference>
<evidence type="ECO:0000256" key="5">
    <source>
        <dbReference type="ARBA" id="ARBA00022840"/>
    </source>
</evidence>
<feature type="domain" description="ABC transporter" evidence="7">
    <location>
        <begin position="279"/>
        <end position="524"/>
    </location>
</feature>
<feature type="region of interest" description="Disordered" evidence="6">
    <location>
        <begin position="1"/>
        <end position="28"/>
    </location>
</feature>
<dbReference type="GO" id="GO:0005524">
    <property type="term" value="F:ATP binding"/>
    <property type="evidence" value="ECO:0007669"/>
    <property type="project" value="UniProtKB-KW"/>
</dbReference>
<evidence type="ECO:0000256" key="1">
    <source>
        <dbReference type="ARBA" id="ARBA00022448"/>
    </source>
</evidence>
<evidence type="ECO:0000259" key="7">
    <source>
        <dbReference type="PROSITE" id="PS50893"/>
    </source>
</evidence>
<dbReference type="Pfam" id="PF00005">
    <property type="entry name" value="ABC_tran"/>
    <property type="match status" value="2"/>
</dbReference>
<dbReference type="InterPro" id="IPR003439">
    <property type="entry name" value="ABC_transporter-like_ATP-bd"/>
</dbReference>
<dbReference type="PROSITE" id="PS50893">
    <property type="entry name" value="ABC_TRANSPORTER_2"/>
    <property type="match status" value="2"/>
</dbReference>
<feature type="compositionally biased region" description="Low complexity" evidence="6">
    <location>
        <begin position="1"/>
        <end position="18"/>
    </location>
</feature>
<gene>
    <name evidence="8" type="ORF">ACFOGJ_13065</name>
</gene>
<keyword evidence="4" id="KW-0547">Nucleotide-binding</keyword>
<comment type="caution">
    <text evidence="8">The sequence shown here is derived from an EMBL/GenBank/DDBJ whole genome shotgun (WGS) entry which is preliminary data.</text>
</comment>
<keyword evidence="2" id="KW-0762">Sugar transport</keyword>
<feature type="domain" description="ABC transporter" evidence="7">
    <location>
        <begin position="28"/>
        <end position="266"/>
    </location>
</feature>
<dbReference type="PROSITE" id="PS00211">
    <property type="entry name" value="ABC_TRANSPORTER_1"/>
    <property type="match status" value="1"/>
</dbReference>
<sequence>MTETSDSAAAAAAGSDPGPDGGGPPPLLAVRGLTKRFPGTLALDHVDLEVRVGEIHALLGENGAGKSTLIKCVTGAHRPTEGSIRVAGEEVQIASPQDATRHGIAVVHQHFNLVPTMTVQENLILGGHLPRRLGIFVNWQEVEAEARRHLERVGLLDVDPRANVAELRPDEMAMVSIAKAVASDAKVIILDEPTAALVPQEVDVLFGHMRRLAKEGHGFLYVSHRLAEVFDISDRITVLRDGRFAGSWAHDAIDRRAVVQAIVGRSDAMAEEVAQAGKLFGDPILEVSGLSADRIESADFTARSGEILGIAGLPGSGAEEVFDVLFGRARAHTGEVRIDGAPVDLGDPRRALRGGFALVPKDRHKEALFPGFSVRENISLPSLARMVTDPVFRFVHRGREREMATATARDLNVKMAGLEAKIDSLSGGNQQKAVLGRWFAHGARVYLLNSPTAAVDVGAKAEIYDLTRRIADDGTAVLFTSTEVEEFPRVCHRVLVFHDGRIVGELTGANMTETAIMHLAAGGQDGPE</sequence>
<dbReference type="PANTHER" id="PTHR43790:SF9">
    <property type="entry name" value="GALACTOFURANOSE TRANSPORTER ATP-BINDING PROTEIN YTFR"/>
    <property type="match status" value="1"/>
</dbReference>
<dbReference type="PANTHER" id="PTHR43790">
    <property type="entry name" value="CARBOHYDRATE TRANSPORT ATP-BINDING PROTEIN MG119-RELATED"/>
    <property type="match status" value="1"/>
</dbReference>
<evidence type="ECO:0000256" key="3">
    <source>
        <dbReference type="ARBA" id="ARBA00022737"/>
    </source>
</evidence>
<evidence type="ECO:0000256" key="2">
    <source>
        <dbReference type="ARBA" id="ARBA00022597"/>
    </source>
</evidence>
<dbReference type="Proteomes" id="UP001595528">
    <property type="component" value="Unassembled WGS sequence"/>
</dbReference>
<dbReference type="CDD" id="cd03216">
    <property type="entry name" value="ABC_Carb_Monos_I"/>
    <property type="match status" value="1"/>
</dbReference>
<protein>
    <submittedName>
        <fullName evidence="8">Sugar ABC transporter ATP-binding protein</fullName>
    </submittedName>
</protein>
<dbReference type="InterPro" id="IPR027417">
    <property type="entry name" value="P-loop_NTPase"/>
</dbReference>
<accession>A0ABV7L0R6</accession>
<proteinExistence type="predicted"/>
<dbReference type="RefSeq" id="WP_379901032.1">
    <property type="nucleotide sequence ID" value="NZ_JBHRTR010000028.1"/>
</dbReference>
<keyword evidence="1" id="KW-0813">Transport</keyword>
<keyword evidence="9" id="KW-1185">Reference proteome</keyword>
<evidence type="ECO:0000313" key="8">
    <source>
        <dbReference type="EMBL" id="MFC3228169.1"/>
    </source>
</evidence>
<keyword evidence="3" id="KW-0677">Repeat</keyword>
<dbReference type="InterPro" id="IPR017871">
    <property type="entry name" value="ABC_transporter-like_CS"/>
</dbReference>
<evidence type="ECO:0000313" key="9">
    <source>
        <dbReference type="Proteomes" id="UP001595528"/>
    </source>
</evidence>
<dbReference type="CDD" id="cd03215">
    <property type="entry name" value="ABC_Carb_Monos_II"/>
    <property type="match status" value="1"/>
</dbReference>
<dbReference type="SUPFAM" id="SSF52540">
    <property type="entry name" value="P-loop containing nucleoside triphosphate hydrolases"/>
    <property type="match status" value="2"/>
</dbReference>